<keyword evidence="3" id="KW-0695">RNA-directed DNA polymerase</keyword>
<dbReference type="PANTHER" id="PTHR34072:SF52">
    <property type="entry name" value="RIBONUCLEASE H"/>
    <property type="match status" value="1"/>
</dbReference>
<reference evidence="4 5" key="1">
    <citation type="submission" date="2019-08" db="EMBL/GenBank/DDBJ databases">
        <title>Draft genome sequences of two oriental melons (Cucumis melo L. var makuwa).</title>
        <authorList>
            <person name="Kwon S.-Y."/>
        </authorList>
    </citation>
    <scope>NUCLEOTIDE SEQUENCE [LARGE SCALE GENOMIC DNA]</scope>
    <source>
        <strain evidence="5">cv. Chang Bougi</strain>
        <strain evidence="4">cv. SW 3</strain>
        <tissue evidence="3">Leaf</tissue>
    </source>
</reference>
<evidence type="ECO:0000313" key="5">
    <source>
        <dbReference type="Proteomes" id="UP000321947"/>
    </source>
</evidence>
<dbReference type="Proteomes" id="UP000321947">
    <property type="component" value="Unassembled WGS sequence"/>
</dbReference>
<name>A0A5D3D1I2_CUCMM</name>
<dbReference type="EMBL" id="SSTE01016227">
    <property type="protein sequence ID" value="KAA0042110.1"/>
    <property type="molecule type" value="Genomic_DNA"/>
</dbReference>
<dbReference type="Pfam" id="PF08284">
    <property type="entry name" value="RVP_2"/>
    <property type="match status" value="1"/>
</dbReference>
<accession>A0A5D3D1I2</accession>
<dbReference type="InterPro" id="IPR043128">
    <property type="entry name" value="Rev_trsase/Diguanyl_cyclase"/>
</dbReference>
<keyword evidence="3" id="KW-0548">Nucleotidyltransferase</keyword>
<dbReference type="PANTHER" id="PTHR34072">
    <property type="entry name" value="ENZYMATIC POLYPROTEIN-RELATED"/>
    <property type="match status" value="1"/>
</dbReference>
<dbReference type="Gene3D" id="2.40.70.10">
    <property type="entry name" value="Acid Proteases"/>
    <property type="match status" value="1"/>
</dbReference>
<dbReference type="Gene3D" id="3.30.70.270">
    <property type="match status" value="1"/>
</dbReference>
<dbReference type="SUPFAM" id="SSF56672">
    <property type="entry name" value="DNA/RNA polymerases"/>
    <property type="match status" value="1"/>
</dbReference>
<dbReference type="OrthoDB" id="5807442at2759"/>
<evidence type="ECO:0000256" key="1">
    <source>
        <dbReference type="SAM" id="Phobius"/>
    </source>
</evidence>
<dbReference type="AlphaFoldDB" id="A0A5D3D1I2"/>
<sequence length="537" mass="61014">MTVVVKPRASARAKWPSVQILVVVANIQMRTLKAEKGKGKGSQQNGFVTSRKELALRVGHRVPSSEPVDCRWTARATFTAKESCHHVLADDAGRIKMGCKILPRVKRDEFLGLKQGSLSVVEYERKYTELSRYVDVIVASKMKTALRMEQSIAEEKSTVELSRGASTTSSFRGREQWRFTHGKSSGSVSCWYWCVLPVWTIKAFQERLSTVESSGSNGSESWVPGKPLSNGLAIYTQVSDVLLVNEMLRSCEVLVKGFSMLVYLLPQELQMLDVILGMDFLCTHYASIDCHKKEVICRKPSFAEVVFRGGKKTIPMSLISVLKAEKLQRKGCTALLAHVVKLQREKLKPENVHVVKEFFDVFTNNLPVYSVNKEAHKEHLRIVLQIVCDKQLYAKFTKLEVVVNWGKQTNATEVCSFLGLAGYYRHFVEDFSRLALLLRALTRKNTKFDWKDYVIYFDASRQGLGCVLMQDGKGLFMIELRVHEDRLRRIEDDHRVCCIEEDDRLRCVALKMIIVYATLKMMIICAALLKMMIAYAA</sequence>
<dbReference type="InterPro" id="IPR043502">
    <property type="entry name" value="DNA/RNA_pol_sf"/>
</dbReference>
<dbReference type="Proteomes" id="UP000321393">
    <property type="component" value="Unassembled WGS sequence"/>
</dbReference>
<comment type="caution">
    <text evidence="3">The sequence shown here is derived from an EMBL/GenBank/DDBJ whole genome shotgun (WGS) entry which is preliminary data.</text>
</comment>
<gene>
    <name evidence="3" type="ORF">E5676_scaffold306G003770</name>
    <name evidence="2" type="ORF">E6C27_scaffold67G005850</name>
</gene>
<protein>
    <submittedName>
        <fullName evidence="3">RNA-directed DNA polymerase-like protein</fullName>
    </submittedName>
</protein>
<dbReference type="EMBL" id="SSTD01007940">
    <property type="protein sequence ID" value="TYK18053.1"/>
    <property type="molecule type" value="Genomic_DNA"/>
</dbReference>
<dbReference type="InterPro" id="IPR021109">
    <property type="entry name" value="Peptidase_aspartic_dom_sf"/>
</dbReference>
<evidence type="ECO:0000313" key="4">
    <source>
        <dbReference type="Proteomes" id="UP000321393"/>
    </source>
</evidence>
<organism evidence="3 5">
    <name type="scientific">Cucumis melo var. makuwa</name>
    <name type="common">Oriental melon</name>
    <dbReference type="NCBI Taxonomy" id="1194695"/>
    <lineage>
        <taxon>Eukaryota</taxon>
        <taxon>Viridiplantae</taxon>
        <taxon>Streptophyta</taxon>
        <taxon>Embryophyta</taxon>
        <taxon>Tracheophyta</taxon>
        <taxon>Spermatophyta</taxon>
        <taxon>Magnoliopsida</taxon>
        <taxon>eudicotyledons</taxon>
        <taxon>Gunneridae</taxon>
        <taxon>Pentapetalae</taxon>
        <taxon>rosids</taxon>
        <taxon>fabids</taxon>
        <taxon>Cucurbitales</taxon>
        <taxon>Cucurbitaceae</taxon>
        <taxon>Benincaseae</taxon>
        <taxon>Cucumis</taxon>
    </lineage>
</organism>
<keyword evidence="1" id="KW-1133">Transmembrane helix</keyword>
<keyword evidence="1" id="KW-0812">Transmembrane</keyword>
<evidence type="ECO:0000313" key="3">
    <source>
        <dbReference type="EMBL" id="TYK18053.1"/>
    </source>
</evidence>
<evidence type="ECO:0000313" key="2">
    <source>
        <dbReference type="EMBL" id="KAA0042110.1"/>
    </source>
</evidence>
<dbReference type="GO" id="GO:0003964">
    <property type="term" value="F:RNA-directed DNA polymerase activity"/>
    <property type="evidence" value="ECO:0007669"/>
    <property type="project" value="UniProtKB-KW"/>
</dbReference>
<feature type="transmembrane region" description="Helical" evidence="1">
    <location>
        <begin position="508"/>
        <end position="529"/>
    </location>
</feature>
<keyword evidence="1" id="KW-0472">Membrane</keyword>
<keyword evidence="3" id="KW-0808">Transferase</keyword>
<proteinExistence type="predicted"/>